<dbReference type="AlphaFoldDB" id="A0A9X3J7I6"/>
<reference evidence="1" key="1">
    <citation type="submission" date="2022-11" db="EMBL/GenBank/DDBJ databases">
        <title>Marilongibacter aestuarii gen. nov., sp. nov., isolated from tidal flat sediment.</title>
        <authorList>
            <person name="Jiayan W."/>
        </authorList>
    </citation>
    <scope>NUCLEOTIDE SEQUENCE</scope>
    <source>
        <strain evidence="1">Z1-6</strain>
    </source>
</reference>
<proteinExistence type="predicted"/>
<gene>
    <name evidence="1" type="ORF">OU798_14565</name>
</gene>
<dbReference type="InterPro" id="IPR027417">
    <property type="entry name" value="P-loop_NTPase"/>
</dbReference>
<evidence type="ECO:0000313" key="1">
    <source>
        <dbReference type="EMBL" id="MCY1721576.1"/>
    </source>
</evidence>
<comment type="caution">
    <text evidence="1">The sequence shown here is derived from an EMBL/GenBank/DDBJ whole genome shotgun (WGS) entry which is preliminary data.</text>
</comment>
<dbReference type="Proteomes" id="UP001145087">
    <property type="component" value="Unassembled WGS sequence"/>
</dbReference>
<evidence type="ECO:0000313" key="2">
    <source>
        <dbReference type="Proteomes" id="UP001145087"/>
    </source>
</evidence>
<protein>
    <recommendedName>
        <fullName evidence="3">NACHT domain-containing protein</fullName>
    </recommendedName>
</protein>
<evidence type="ECO:0008006" key="3">
    <source>
        <dbReference type="Google" id="ProtNLM"/>
    </source>
</evidence>
<sequence>MVADVYKLLRNHVLTKIDKEILYGKDCVDLSKMIYEKTNRQVSSTTIKRFFGLIKSKFKPSKYTLDSLSEFVGFKDWSDFFNSYDDARYSPSKYDSWVLLKMRFMQITEHCLESLKQKTNYKPEKFVYRSFIDKRFNNLRKSDARATMFVAPDGYGKSTAMIHLAEKIMADTRGEFKNDIVCLIDGGIFFNLYSLNHNIELINQLIDFKIQSSISVYFQQNPEKRKGNLWVLIDSIDEIFFDAERYRHLVENLMRILMAHNNNWFKVILTCRAENLDAFTQALNKNPILKTFWYDVKFFEEKKVDAINIPLFSNKEIKAVLQLNKVEENYKEIFTRYKDVLEIVSHPYSLSLFIGAFKQNENISEIILLNRYTNTKVLSPPYLEEKQLLIRRFMKLCNFGKDSTSVRKDLLLNPKNITPAYQELLSNGTIFEYVLPEDGIISTVYVSFSQEIIFEYFVLSVWSKDKPFTSELFFSIMEFYKHSKYIQCNLLKLFIKKLVHHQNFEVIRQIHNTFKQSTLFENEYSNISGCMPGVVSAIKEAVENHKFAF</sequence>
<dbReference type="EMBL" id="JAPOHD010000027">
    <property type="protein sequence ID" value="MCY1721576.1"/>
    <property type="molecule type" value="Genomic_DNA"/>
</dbReference>
<organism evidence="1 2">
    <name type="scientific">Draconibacterium aestuarii</name>
    <dbReference type="NCBI Taxonomy" id="2998507"/>
    <lineage>
        <taxon>Bacteria</taxon>
        <taxon>Pseudomonadati</taxon>
        <taxon>Bacteroidota</taxon>
        <taxon>Bacteroidia</taxon>
        <taxon>Marinilabiliales</taxon>
        <taxon>Prolixibacteraceae</taxon>
        <taxon>Draconibacterium</taxon>
    </lineage>
</organism>
<keyword evidence="2" id="KW-1185">Reference proteome</keyword>
<dbReference type="SUPFAM" id="SSF52540">
    <property type="entry name" value="P-loop containing nucleoside triphosphate hydrolases"/>
    <property type="match status" value="1"/>
</dbReference>
<name>A0A9X3J7I6_9BACT</name>
<accession>A0A9X3J7I6</accession>
<dbReference type="RefSeq" id="WP_343333905.1">
    <property type="nucleotide sequence ID" value="NZ_JAPOHD010000027.1"/>
</dbReference>